<dbReference type="EMBL" id="VXIS01000472">
    <property type="protein sequence ID" value="KAA8893255.1"/>
    <property type="molecule type" value="Genomic_DNA"/>
</dbReference>
<dbReference type="InterPro" id="IPR009003">
    <property type="entry name" value="Peptidase_S1_PA"/>
</dbReference>
<evidence type="ECO:0000313" key="3">
    <source>
        <dbReference type="Proteomes" id="UP000326924"/>
    </source>
</evidence>
<organism evidence="2 3">
    <name type="scientific">Sphaerosporella brunnea</name>
    <dbReference type="NCBI Taxonomy" id="1250544"/>
    <lineage>
        <taxon>Eukaryota</taxon>
        <taxon>Fungi</taxon>
        <taxon>Dikarya</taxon>
        <taxon>Ascomycota</taxon>
        <taxon>Pezizomycotina</taxon>
        <taxon>Pezizomycetes</taxon>
        <taxon>Pezizales</taxon>
        <taxon>Pyronemataceae</taxon>
        <taxon>Sphaerosporella</taxon>
    </lineage>
</organism>
<dbReference type="SUPFAM" id="SSF50494">
    <property type="entry name" value="Trypsin-like serine proteases"/>
    <property type="match status" value="1"/>
</dbReference>
<reference evidence="2 3" key="1">
    <citation type="submission" date="2019-09" db="EMBL/GenBank/DDBJ databases">
        <title>Draft genome of the ectomycorrhizal ascomycete Sphaerosporella brunnea.</title>
        <authorList>
            <consortium name="DOE Joint Genome Institute"/>
            <person name="Benucci G.M."/>
            <person name="Marozzi G."/>
            <person name="Antonielli L."/>
            <person name="Sanchez S."/>
            <person name="Marco P."/>
            <person name="Wang X."/>
            <person name="Falini L.B."/>
            <person name="Barry K."/>
            <person name="Haridas S."/>
            <person name="Lipzen A."/>
            <person name="Labutti K."/>
            <person name="Grigoriev I.V."/>
            <person name="Murat C."/>
            <person name="Martin F."/>
            <person name="Albertini E."/>
            <person name="Donnini D."/>
            <person name="Bonito G."/>
        </authorList>
    </citation>
    <scope>NUCLEOTIDE SEQUENCE [LARGE SCALE GENOMIC DNA]</scope>
    <source>
        <strain evidence="2 3">Sb_GMNB300</strain>
    </source>
</reference>
<feature type="compositionally biased region" description="Acidic residues" evidence="1">
    <location>
        <begin position="477"/>
        <end position="487"/>
    </location>
</feature>
<dbReference type="OrthoDB" id="5343409at2759"/>
<gene>
    <name evidence="2" type="ORF">FN846DRAFT_1005974</name>
</gene>
<dbReference type="Proteomes" id="UP000326924">
    <property type="component" value="Unassembled WGS sequence"/>
</dbReference>
<dbReference type="InParanoid" id="A0A5J5ECG2"/>
<evidence type="ECO:0000256" key="1">
    <source>
        <dbReference type="SAM" id="MobiDB-lite"/>
    </source>
</evidence>
<sequence>MSRELETPTTFPTEEARSLEIPDWDEYTASLPWKVMLSPVDPTKGIVEAWSWIEQEVVRALCSDREVGDHIVVGPAGFCSREGAGNGIYVACSGEPEAAKRILEAYKDRLPRDADIIVDKGFLQDVASQMPLASVQRNAPERPSTTLHPMNANYQMLADMGASIGTVGAASSGTLGCYVVDPEGSWFGITNCHVLEPSEVSKEPLPRTLNPGGEISSPSGQDHGIVLAQLITEKKKAQEKFRGQFFRFLEDTDQHVTVRKGLKAAVLQAEQMVKEYKKKDRMFGSVLKGFRGVVDGAWVDVAIMAVKNERRGDNFITYNDQSLAVTGWEEPSAGTLVLKIGRSTKDTYGTILGQFSRICKLRDDSNAKKSVLVTKEWAITSDPKVSRLPGLHFMDRGDSGSAIVRRPNSSEQKVPAVGLLFGGFVGQKVPDLAFFTPAGRVAGALQKLSGVYLAPACDATVPAFKFQEYELKHTPPETEEVLGDDTAQDQQGESGVVAVEDVPDIDWTEKQYDLFRDL</sequence>
<protein>
    <submittedName>
        <fullName evidence="2">Uncharacterized protein</fullName>
    </submittedName>
</protein>
<accession>A0A5J5ECG2</accession>
<name>A0A5J5ECG2_9PEZI</name>
<proteinExistence type="predicted"/>
<evidence type="ECO:0000313" key="2">
    <source>
        <dbReference type="EMBL" id="KAA8893255.1"/>
    </source>
</evidence>
<dbReference type="AlphaFoldDB" id="A0A5J5ECG2"/>
<keyword evidence="3" id="KW-1185">Reference proteome</keyword>
<comment type="caution">
    <text evidence="2">The sequence shown here is derived from an EMBL/GenBank/DDBJ whole genome shotgun (WGS) entry which is preliminary data.</text>
</comment>
<feature type="region of interest" description="Disordered" evidence="1">
    <location>
        <begin position="477"/>
        <end position="497"/>
    </location>
</feature>